<dbReference type="Proteomes" id="UP000256877">
    <property type="component" value="Unassembled WGS sequence"/>
</dbReference>
<keyword evidence="6" id="KW-1133">Transmembrane helix</keyword>
<evidence type="ECO:0000313" key="8">
    <source>
        <dbReference type="EMBL" id="RFA99057.1"/>
    </source>
</evidence>
<dbReference type="Gene3D" id="2.102.10.10">
    <property type="entry name" value="Rieske [2Fe-2S] iron-sulphur domain"/>
    <property type="match status" value="1"/>
</dbReference>
<feature type="domain" description="Rieske" evidence="7">
    <location>
        <begin position="63"/>
        <end position="181"/>
    </location>
</feature>
<dbReference type="PANTHER" id="PTHR10134">
    <property type="entry name" value="CYTOCHROME B-C1 COMPLEX SUBUNIT RIESKE, MITOCHONDRIAL"/>
    <property type="match status" value="1"/>
</dbReference>
<keyword evidence="6" id="KW-0812">Transmembrane</keyword>
<evidence type="ECO:0000259" key="7">
    <source>
        <dbReference type="PROSITE" id="PS51296"/>
    </source>
</evidence>
<evidence type="ECO:0000256" key="3">
    <source>
        <dbReference type="ARBA" id="ARBA00023004"/>
    </source>
</evidence>
<gene>
    <name evidence="8" type="ORF">CGL52_05510</name>
</gene>
<proteinExistence type="predicted"/>
<organism evidence="8 9">
    <name type="scientific">Pyrobaculum aerophilum</name>
    <dbReference type="NCBI Taxonomy" id="13773"/>
    <lineage>
        <taxon>Archaea</taxon>
        <taxon>Thermoproteota</taxon>
        <taxon>Thermoprotei</taxon>
        <taxon>Thermoproteales</taxon>
        <taxon>Thermoproteaceae</taxon>
        <taxon>Pyrobaculum</taxon>
    </lineage>
</organism>
<dbReference type="Pfam" id="PF00355">
    <property type="entry name" value="Rieske"/>
    <property type="match status" value="1"/>
</dbReference>
<reference evidence="8 9" key="1">
    <citation type="submission" date="2017-07" db="EMBL/GenBank/DDBJ databases">
        <title>Draft genome sequence of aerobic hyperthermophilic archaea, Pyrobaculum aerophilum YKB31 and YKB32.</title>
        <authorList>
            <person name="Mochizuki T."/>
            <person name="Berliner A.J."/>
            <person name="Yoshida-Takashima Y."/>
            <person name="Takaki Y."/>
            <person name="Nunoura T."/>
            <person name="Takai K."/>
        </authorList>
    </citation>
    <scope>NUCLEOTIDE SEQUENCE [LARGE SCALE GENOMIC DNA]</scope>
    <source>
        <strain evidence="8 9">YKB32</strain>
    </source>
</reference>
<dbReference type="InterPro" id="IPR036922">
    <property type="entry name" value="Rieske_2Fe-2S_sf"/>
</dbReference>
<name>A0A371R4Q6_9CREN</name>
<protein>
    <submittedName>
        <fullName evidence="8">(2Fe-2S)-binding protein</fullName>
    </submittedName>
</protein>
<dbReference type="GO" id="GO:0046872">
    <property type="term" value="F:metal ion binding"/>
    <property type="evidence" value="ECO:0007669"/>
    <property type="project" value="UniProtKB-KW"/>
</dbReference>
<dbReference type="CDD" id="cd03467">
    <property type="entry name" value="Rieske"/>
    <property type="match status" value="1"/>
</dbReference>
<dbReference type="InterPro" id="IPR014349">
    <property type="entry name" value="Rieske_Fe-S_prot"/>
</dbReference>
<evidence type="ECO:0000256" key="4">
    <source>
        <dbReference type="ARBA" id="ARBA00023014"/>
    </source>
</evidence>
<keyword evidence="3" id="KW-0408">Iron</keyword>
<dbReference type="OrthoDB" id="5623at2157"/>
<evidence type="ECO:0000256" key="6">
    <source>
        <dbReference type="SAM" id="Phobius"/>
    </source>
</evidence>
<keyword evidence="2" id="KW-0479">Metal-binding</keyword>
<evidence type="ECO:0000256" key="1">
    <source>
        <dbReference type="ARBA" id="ARBA00022714"/>
    </source>
</evidence>
<dbReference type="RefSeq" id="WP_116430465.1">
    <property type="nucleotide sequence ID" value="NZ_NMUF01000011.1"/>
</dbReference>
<dbReference type="InterPro" id="IPR017941">
    <property type="entry name" value="Rieske_2Fe-2S"/>
</dbReference>
<dbReference type="PROSITE" id="PS51296">
    <property type="entry name" value="RIESKE"/>
    <property type="match status" value="1"/>
</dbReference>
<evidence type="ECO:0000256" key="5">
    <source>
        <dbReference type="ARBA" id="ARBA00023157"/>
    </source>
</evidence>
<keyword evidence="4" id="KW-0411">Iron-sulfur</keyword>
<comment type="caution">
    <text evidence="8">The sequence shown here is derived from an EMBL/GenBank/DDBJ whole genome shotgun (WGS) entry which is preliminary data.</text>
</comment>
<feature type="transmembrane region" description="Helical" evidence="6">
    <location>
        <begin position="12"/>
        <end position="34"/>
    </location>
</feature>
<dbReference type="AlphaFoldDB" id="A0A371R4Q6"/>
<evidence type="ECO:0000313" key="9">
    <source>
        <dbReference type="Proteomes" id="UP000256877"/>
    </source>
</evidence>
<keyword evidence="5" id="KW-1015">Disulfide bond</keyword>
<accession>A0A371R4Q6</accession>
<keyword evidence="6" id="KW-0472">Membrane</keyword>
<keyword evidence="1" id="KW-0001">2Fe-2S</keyword>
<dbReference type="SUPFAM" id="SSF50022">
    <property type="entry name" value="ISP domain"/>
    <property type="match status" value="1"/>
</dbReference>
<dbReference type="EMBL" id="NMUF01000011">
    <property type="protein sequence ID" value="RFA99057.1"/>
    <property type="molecule type" value="Genomic_DNA"/>
</dbReference>
<dbReference type="GO" id="GO:0051537">
    <property type="term" value="F:2 iron, 2 sulfur cluster binding"/>
    <property type="evidence" value="ECO:0007669"/>
    <property type="project" value="UniProtKB-KW"/>
</dbReference>
<sequence length="186" mass="19660">MVDENRRNTLKIFFGTTAALGAGMLATPLVASVIGGKAGYIKPEPSGAIPVEICKDVDSCPEDYGVSLDELRNGPVFKLLKVNTMAIPAVFGIVRAKDGKEYPVAYVAICTHFGCPVNVSGGIYLIGFNCPCHGSIFAICNDPNGCPDYNAAFLEMYVSGGPAPRPLRAIKVAVKDGVVYPLVAYI</sequence>
<evidence type="ECO:0000256" key="2">
    <source>
        <dbReference type="ARBA" id="ARBA00022723"/>
    </source>
</evidence>